<keyword evidence="2" id="KW-1185">Reference proteome</keyword>
<dbReference type="Proteomes" id="UP001305498">
    <property type="component" value="Chromosome"/>
</dbReference>
<organism evidence="1 2">
    <name type="scientific">Microbacterium betulae</name>
    <dbReference type="NCBI Taxonomy" id="2981139"/>
    <lineage>
        <taxon>Bacteria</taxon>
        <taxon>Bacillati</taxon>
        <taxon>Actinomycetota</taxon>
        <taxon>Actinomycetes</taxon>
        <taxon>Micrococcales</taxon>
        <taxon>Microbacteriaceae</taxon>
        <taxon>Microbacterium</taxon>
    </lineage>
</organism>
<evidence type="ECO:0000313" key="2">
    <source>
        <dbReference type="Proteomes" id="UP001305498"/>
    </source>
</evidence>
<evidence type="ECO:0000313" key="1">
    <source>
        <dbReference type="EMBL" id="WOF23829.1"/>
    </source>
</evidence>
<dbReference type="RefSeq" id="WP_317140300.1">
    <property type="nucleotide sequence ID" value="NZ_CP118157.1"/>
</dbReference>
<gene>
    <name evidence="1" type="ORF">N8K70_03875</name>
</gene>
<evidence type="ECO:0008006" key="3">
    <source>
        <dbReference type="Google" id="ProtNLM"/>
    </source>
</evidence>
<dbReference type="AlphaFoldDB" id="A0AA97FKM3"/>
<accession>A0AA97FKM3</accession>
<dbReference type="KEGG" id="mbet:N8K70_03875"/>
<dbReference type="EMBL" id="CP118157">
    <property type="protein sequence ID" value="WOF23829.1"/>
    <property type="molecule type" value="Genomic_DNA"/>
</dbReference>
<protein>
    <recommendedName>
        <fullName evidence="3">HNH endonuclease</fullName>
    </recommendedName>
</protein>
<proteinExistence type="predicted"/>
<reference evidence="1 2" key="1">
    <citation type="submission" date="2023-02" db="EMBL/GenBank/DDBJ databases">
        <title>Microbacterium betulae sp. nov., isolated from birch wood.</title>
        <authorList>
            <person name="Pasciak M."/>
            <person name="Pawlik K.J."/>
            <person name="Martynowski D."/>
            <person name="Laczmanski L."/>
            <person name="Ciekot J."/>
            <person name="Szponar B."/>
            <person name="Wojcik-Fatla A."/>
            <person name="Mackiewicz B."/>
            <person name="Farian E."/>
            <person name="Cholewa G."/>
            <person name="Cholewa A."/>
            <person name="Dutkiewicz J."/>
        </authorList>
    </citation>
    <scope>NUCLEOTIDE SEQUENCE [LARGE SCALE GENOMIC DNA]</scope>
    <source>
        <strain evidence="1 2">AB</strain>
    </source>
</reference>
<sequence>MTDSPYGWEHQKRRAELLPLAYNTPCPRCGNIMLETDDLDLGHTVDHAIDPHSVGDRIEHADCNRSAGGTLGAMLRSHKERFRPSRAW</sequence>
<name>A0AA97FKM3_9MICO</name>